<dbReference type="InterPro" id="IPR027417">
    <property type="entry name" value="P-loop_NTPase"/>
</dbReference>
<evidence type="ECO:0000256" key="8">
    <source>
        <dbReference type="SAM" id="Phobius"/>
    </source>
</evidence>
<evidence type="ECO:0000256" key="7">
    <source>
        <dbReference type="SAM" id="MobiDB-lite"/>
    </source>
</evidence>
<feature type="transmembrane region" description="Helical" evidence="8">
    <location>
        <begin position="63"/>
        <end position="84"/>
    </location>
</feature>
<feature type="transmembrane region" description="Helical" evidence="8">
    <location>
        <begin position="12"/>
        <end position="33"/>
    </location>
</feature>
<evidence type="ECO:0000256" key="1">
    <source>
        <dbReference type="ARBA" id="ARBA00004651"/>
    </source>
</evidence>
<keyword evidence="3" id="KW-1003">Cell membrane</keyword>
<protein>
    <submittedName>
        <fullName evidence="9">TraM recognition domain-containing protein</fullName>
    </submittedName>
</protein>
<dbReference type="PANTHER" id="PTHR37937:SF1">
    <property type="entry name" value="CONJUGATIVE TRANSFER: DNA TRANSPORT"/>
    <property type="match status" value="1"/>
</dbReference>
<feature type="transmembrane region" description="Helical" evidence="8">
    <location>
        <begin position="96"/>
        <end position="116"/>
    </location>
</feature>
<keyword evidence="4 8" id="KW-0812">Transmembrane</keyword>
<dbReference type="AlphaFoldDB" id="A0A7X6I9Z2"/>
<dbReference type="PANTHER" id="PTHR37937">
    <property type="entry name" value="CONJUGATIVE TRANSFER: DNA TRANSPORT"/>
    <property type="match status" value="1"/>
</dbReference>
<dbReference type="GO" id="GO:0005886">
    <property type="term" value="C:plasma membrane"/>
    <property type="evidence" value="ECO:0007669"/>
    <property type="project" value="UniProtKB-SubCell"/>
</dbReference>
<dbReference type="CDD" id="cd01127">
    <property type="entry name" value="TrwB_TraG_TraD_VirD4"/>
    <property type="match status" value="1"/>
</dbReference>
<evidence type="ECO:0000256" key="3">
    <source>
        <dbReference type="ARBA" id="ARBA00022475"/>
    </source>
</evidence>
<evidence type="ECO:0000313" key="9">
    <source>
        <dbReference type="EMBL" id="NKE70181.1"/>
    </source>
</evidence>
<dbReference type="RefSeq" id="WP_168058443.1">
    <property type="nucleotide sequence ID" value="NZ_VTOW01000001.1"/>
</dbReference>
<organism evidence="9 10">
    <name type="scientific">Candidatus Manganitrophus noduliformans</name>
    <dbReference type="NCBI Taxonomy" id="2606439"/>
    <lineage>
        <taxon>Bacteria</taxon>
        <taxon>Pseudomonadati</taxon>
        <taxon>Nitrospirota</taxon>
        <taxon>Nitrospiria</taxon>
        <taxon>Candidatus Troglogloeales</taxon>
        <taxon>Candidatus Manganitrophaceae</taxon>
        <taxon>Candidatus Manganitrophus</taxon>
    </lineage>
</organism>
<keyword evidence="6 8" id="KW-0472">Membrane</keyword>
<dbReference type="Proteomes" id="UP000534783">
    <property type="component" value="Unassembled WGS sequence"/>
</dbReference>
<comment type="caution">
    <text evidence="9">The sequence shown here is derived from an EMBL/GenBank/DDBJ whole genome shotgun (WGS) entry which is preliminary data.</text>
</comment>
<comment type="subcellular location">
    <subcellularLocation>
        <location evidence="1">Cell membrane</location>
        <topology evidence="1">Multi-pass membrane protein</topology>
    </subcellularLocation>
</comment>
<gene>
    <name evidence="9" type="ORF">MNODULE_05415</name>
</gene>
<evidence type="ECO:0000256" key="6">
    <source>
        <dbReference type="ARBA" id="ARBA00023136"/>
    </source>
</evidence>
<proteinExistence type="inferred from homology"/>
<evidence type="ECO:0000256" key="2">
    <source>
        <dbReference type="ARBA" id="ARBA00008806"/>
    </source>
</evidence>
<comment type="similarity">
    <text evidence="2">Belongs to the VirD4/TraG family.</text>
</comment>
<evidence type="ECO:0000256" key="4">
    <source>
        <dbReference type="ARBA" id="ARBA00022692"/>
    </source>
</evidence>
<feature type="region of interest" description="Disordered" evidence="7">
    <location>
        <begin position="556"/>
        <end position="590"/>
    </location>
</feature>
<dbReference type="SUPFAM" id="SSF52540">
    <property type="entry name" value="P-loop containing nucleoside triphosphate hydrolases"/>
    <property type="match status" value="1"/>
</dbReference>
<name>A0A7X6I9Z2_9BACT</name>
<evidence type="ECO:0000313" key="10">
    <source>
        <dbReference type="Proteomes" id="UP000534783"/>
    </source>
</evidence>
<dbReference type="InterPro" id="IPR051539">
    <property type="entry name" value="T4SS-coupling_protein"/>
</dbReference>
<keyword evidence="5 8" id="KW-1133">Transmembrane helix</keyword>
<dbReference type="Gene3D" id="3.40.50.300">
    <property type="entry name" value="P-loop containing nucleotide triphosphate hydrolases"/>
    <property type="match status" value="1"/>
</dbReference>
<reference evidence="9 10" key="1">
    <citation type="journal article" date="2020" name="Nature">
        <title>Bacterial chemolithoautotrophy via manganese oxidation.</title>
        <authorList>
            <person name="Yu H."/>
            <person name="Leadbetter J.R."/>
        </authorList>
    </citation>
    <scope>NUCLEOTIDE SEQUENCE [LARGE SCALE GENOMIC DNA]</scope>
    <source>
        <strain evidence="9 10">Mn-1</strain>
    </source>
</reference>
<dbReference type="EMBL" id="VTOW01000001">
    <property type="protein sequence ID" value="NKE70181.1"/>
    <property type="molecule type" value="Genomic_DNA"/>
</dbReference>
<evidence type="ECO:0000256" key="5">
    <source>
        <dbReference type="ARBA" id="ARBA00022989"/>
    </source>
</evidence>
<sequence length="590" mass="66657">MSQFEAMRDGVLSGSIFPIVIGVLILLCVGIGLRRKPRLRGSGKFAGATDIVRSFGDWSRYPLSLFATLLIYAFLLVAVGYILYALWGWDGLTGRTWLTTIFIELFLIAIILYRLILLDRLRAVNRYPFGQIRYLGFKVTLWLPEKDRFEHIKIQGRAGVGKTTGFMFPGLISDAAGECSVVALDVKSPELFDTVAGAWCAKGKKVILWDPYHPDCIGFEPLATATPDTLTRIEESVYGKRDTGADPQTVFFDDQERRLFRLCCQLVQTYKDPRQCNLPMVHQLALRGVPAMESAVTYCRNPQLQEEFNHLFSNRQRVQDLLGGMLNKLDMFSDSKIAAGFSRPDLDLDILFREPTLLIIASPQSNPKSRLGAAILLRSVMLKIFERPTREKGLPIFFYLDEFYNLHLPEMPDFVNTARSTRTGVITFMQTHEQLYQYKRHEIGSLSINQKLQIYLQGCDIAHCKELSERLGKTLIKDKRVSRAFGRRSNTTVSYLEAPLMTPDSIQMLPNDVALCFTGDLRPFLVKRLFSYKTPEFKSRTRLPASAYRPCAEPLSAPSYRDLPDQGPLEASAPFAGPVSPQRPSDSVGF</sequence>
<accession>A0A7X6I9Z2</accession>
<keyword evidence="10" id="KW-1185">Reference proteome</keyword>
<dbReference type="InterPro" id="IPR003688">
    <property type="entry name" value="TraG/VirD4"/>
</dbReference>
<dbReference type="Pfam" id="PF02534">
    <property type="entry name" value="T4SS-DNA_transf"/>
    <property type="match status" value="1"/>
</dbReference>